<proteinExistence type="inferred from homology"/>
<dbReference type="Pfam" id="PF00011">
    <property type="entry name" value="HSP20"/>
    <property type="match status" value="1"/>
</dbReference>
<keyword evidence="6" id="KW-1185">Reference proteome</keyword>
<dbReference type="EMBL" id="CP088156">
    <property type="protein sequence ID" value="UFZ03163.1"/>
    <property type="molecule type" value="Genomic_DNA"/>
</dbReference>
<dbReference type="PANTHER" id="PTHR11527">
    <property type="entry name" value="HEAT-SHOCK PROTEIN 20 FAMILY MEMBER"/>
    <property type="match status" value="1"/>
</dbReference>
<dbReference type="RefSeq" id="WP_231319186.1">
    <property type="nucleotide sequence ID" value="NZ_CP088156.1"/>
</dbReference>
<evidence type="ECO:0000256" key="2">
    <source>
        <dbReference type="RuleBase" id="RU003616"/>
    </source>
</evidence>
<evidence type="ECO:0000313" key="5">
    <source>
        <dbReference type="EMBL" id="UFZ03163.1"/>
    </source>
</evidence>
<feature type="region of interest" description="Disordered" evidence="3">
    <location>
        <begin position="213"/>
        <end position="240"/>
    </location>
</feature>
<evidence type="ECO:0000313" key="6">
    <source>
        <dbReference type="Proteomes" id="UP001431010"/>
    </source>
</evidence>
<sequence>MTQQRKLIAYAPLVRSTSLTGALACGGFVIITGGSAFKSPGHLALHQGHRDCEAQVALNIPFNLWREQMSLPRLWTTSREPAFEPFRAMRREMETALRAFDQGLPSPGIGAGAPAINVAETKDAFEVTAELPGVDEKDIKVSLDGNQLVISGEKKAESTKDEKDWHVEERSYGSFYRSMSLPFEPEEGAVEAHFDKGVLHLAIKKPAKAVKTTKTIDIKTGAPPSASPVSNKAAAPGKAA</sequence>
<dbReference type="SUPFAM" id="SSF49764">
    <property type="entry name" value="HSP20-like chaperones"/>
    <property type="match status" value="1"/>
</dbReference>
<reference evidence="5" key="1">
    <citation type="journal article" date="2024" name="Antonie Van Leeuwenhoek">
        <title>Bradyrhizobium ontarionense sp. nov., a novel bacterial symbiont isolated from Aeschynomene indica (Indian jointvetch), harbours photosynthesis, nitrogen fixation and nitrous oxide (N2O) reductase genes.</title>
        <authorList>
            <person name="Bromfield E.S.P."/>
            <person name="Cloutier S."/>
        </authorList>
    </citation>
    <scope>NUCLEOTIDE SEQUENCE</scope>
    <source>
        <strain evidence="5">A19</strain>
    </source>
</reference>
<protein>
    <submittedName>
        <fullName evidence="5">Hsp20/alpha crystallin family protein</fullName>
    </submittedName>
</protein>
<organism evidence="5 6">
    <name type="scientific">Bradyrhizobium ontarionense</name>
    <dbReference type="NCBI Taxonomy" id="2898149"/>
    <lineage>
        <taxon>Bacteria</taxon>
        <taxon>Pseudomonadati</taxon>
        <taxon>Pseudomonadota</taxon>
        <taxon>Alphaproteobacteria</taxon>
        <taxon>Hyphomicrobiales</taxon>
        <taxon>Nitrobacteraceae</taxon>
        <taxon>Bradyrhizobium</taxon>
    </lineage>
</organism>
<evidence type="ECO:0000256" key="3">
    <source>
        <dbReference type="SAM" id="MobiDB-lite"/>
    </source>
</evidence>
<dbReference type="InterPro" id="IPR031107">
    <property type="entry name" value="Small_HSP"/>
</dbReference>
<evidence type="ECO:0000256" key="1">
    <source>
        <dbReference type="PROSITE-ProRule" id="PRU00285"/>
    </source>
</evidence>
<name>A0ABY3R7N6_9BRAD</name>
<dbReference type="Proteomes" id="UP001431010">
    <property type="component" value="Chromosome"/>
</dbReference>
<accession>A0ABY3R7N6</accession>
<dbReference type="Gene3D" id="2.60.40.790">
    <property type="match status" value="1"/>
</dbReference>
<dbReference type="CDD" id="cd06464">
    <property type="entry name" value="ACD_sHsps-like"/>
    <property type="match status" value="1"/>
</dbReference>
<feature type="domain" description="SHSP" evidence="4">
    <location>
        <begin position="107"/>
        <end position="221"/>
    </location>
</feature>
<dbReference type="PROSITE" id="PS01031">
    <property type="entry name" value="SHSP"/>
    <property type="match status" value="1"/>
</dbReference>
<gene>
    <name evidence="5" type="ORF">LQG66_28570</name>
</gene>
<dbReference type="InterPro" id="IPR008978">
    <property type="entry name" value="HSP20-like_chaperone"/>
</dbReference>
<evidence type="ECO:0000259" key="4">
    <source>
        <dbReference type="PROSITE" id="PS01031"/>
    </source>
</evidence>
<dbReference type="InterPro" id="IPR002068">
    <property type="entry name" value="A-crystallin/Hsp20_dom"/>
</dbReference>
<comment type="similarity">
    <text evidence="1 2">Belongs to the small heat shock protein (HSP20) family.</text>
</comment>